<keyword evidence="5" id="KW-1185">Reference proteome</keyword>
<dbReference type="Proteomes" id="UP001499959">
    <property type="component" value="Unassembled WGS sequence"/>
</dbReference>
<keyword evidence="1" id="KW-0479">Metal-binding</keyword>
<name>A0ABP9BXG5_9GAMM</name>
<evidence type="ECO:0000313" key="4">
    <source>
        <dbReference type="EMBL" id="GAA4801555.1"/>
    </source>
</evidence>
<dbReference type="Pfam" id="PF00903">
    <property type="entry name" value="Glyoxalase"/>
    <property type="match status" value="1"/>
</dbReference>
<evidence type="ECO:0000313" key="5">
    <source>
        <dbReference type="Proteomes" id="UP001499959"/>
    </source>
</evidence>
<proteinExistence type="predicted"/>
<dbReference type="InterPro" id="IPR004360">
    <property type="entry name" value="Glyas_Fos-R_dOase_dom"/>
</dbReference>
<organism evidence="4 5">
    <name type="scientific">Lysobacter hankyongensis</name>
    <dbReference type="NCBI Taxonomy" id="1176535"/>
    <lineage>
        <taxon>Bacteria</taxon>
        <taxon>Pseudomonadati</taxon>
        <taxon>Pseudomonadota</taxon>
        <taxon>Gammaproteobacteria</taxon>
        <taxon>Lysobacterales</taxon>
        <taxon>Lysobacteraceae</taxon>
        <taxon>Lysobacter</taxon>
    </lineage>
</organism>
<feature type="region of interest" description="Disordered" evidence="2">
    <location>
        <begin position="1"/>
        <end position="24"/>
    </location>
</feature>
<evidence type="ECO:0000256" key="2">
    <source>
        <dbReference type="SAM" id="MobiDB-lite"/>
    </source>
</evidence>
<dbReference type="PROSITE" id="PS51819">
    <property type="entry name" value="VOC"/>
    <property type="match status" value="1"/>
</dbReference>
<dbReference type="PANTHER" id="PTHR43048:SF3">
    <property type="entry name" value="METHYLMALONYL-COA EPIMERASE, MITOCHONDRIAL"/>
    <property type="match status" value="1"/>
</dbReference>
<comment type="caution">
    <text evidence="4">The sequence shown here is derived from an EMBL/GenBank/DDBJ whole genome shotgun (WGS) entry which is preliminary data.</text>
</comment>
<dbReference type="PANTHER" id="PTHR43048">
    <property type="entry name" value="METHYLMALONYL-COA EPIMERASE"/>
    <property type="match status" value="1"/>
</dbReference>
<dbReference type="EMBL" id="BAABJE010000015">
    <property type="protein sequence ID" value="GAA4801555.1"/>
    <property type="molecule type" value="Genomic_DNA"/>
</dbReference>
<accession>A0ABP9BXG5</accession>
<dbReference type="InterPro" id="IPR037523">
    <property type="entry name" value="VOC_core"/>
</dbReference>
<feature type="compositionally biased region" description="Low complexity" evidence="2">
    <location>
        <begin position="9"/>
        <end position="24"/>
    </location>
</feature>
<evidence type="ECO:0000259" key="3">
    <source>
        <dbReference type="PROSITE" id="PS51819"/>
    </source>
</evidence>
<dbReference type="InterPro" id="IPR029068">
    <property type="entry name" value="Glyas_Bleomycin-R_OHBP_Dase"/>
</dbReference>
<sequence length="183" mass="19729">MTTLAPEPTADGQTGDTTDTTAGQGALPFRRIDHIALAVVDLEEAITLFRDILGFELKKRRHISGKLSGMVSAEMEGNGMRFVLCQGTEPESQVAQLVRNFGPGVAHIALEVEDVQAAVDGLKSRGMGFDTTVISGPGLEQAFSSRCMNSGMSFEIIRRDGEDGFLDSNVQSLFDQLEQSGKY</sequence>
<dbReference type="InterPro" id="IPR051785">
    <property type="entry name" value="MMCE/EMCE_epimerase"/>
</dbReference>
<protein>
    <recommendedName>
        <fullName evidence="3">VOC domain-containing protein</fullName>
    </recommendedName>
</protein>
<feature type="domain" description="VOC" evidence="3">
    <location>
        <begin position="31"/>
        <end position="159"/>
    </location>
</feature>
<gene>
    <name evidence="4" type="ORF">GCM10023307_30190</name>
</gene>
<dbReference type="SUPFAM" id="SSF54593">
    <property type="entry name" value="Glyoxalase/Bleomycin resistance protein/Dihydroxybiphenyl dioxygenase"/>
    <property type="match status" value="1"/>
</dbReference>
<dbReference type="Gene3D" id="3.10.180.10">
    <property type="entry name" value="2,3-Dihydroxybiphenyl 1,2-Dioxygenase, domain 1"/>
    <property type="match status" value="1"/>
</dbReference>
<reference evidence="5" key="1">
    <citation type="journal article" date="2019" name="Int. J. Syst. Evol. Microbiol.">
        <title>The Global Catalogue of Microorganisms (GCM) 10K type strain sequencing project: providing services to taxonomists for standard genome sequencing and annotation.</title>
        <authorList>
            <consortium name="The Broad Institute Genomics Platform"/>
            <consortium name="The Broad Institute Genome Sequencing Center for Infectious Disease"/>
            <person name="Wu L."/>
            <person name="Ma J."/>
        </authorList>
    </citation>
    <scope>NUCLEOTIDE SEQUENCE [LARGE SCALE GENOMIC DNA]</scope>
    <source>
        <strain evidence="5">JCM 18204</strain>
    </source>
</reference>
<evidence type="ECO:0000256" key="1">
    <source>
        <dbReference type="ARBA" id="ARBA00022723"/>
    </source>
</evidence>
<dbReference type="RefSeq" id="WP_345304173.1">
    <property type="nucleotide sequence ID" value="NZ_BAABJE010000015.1"/>
</dbReference>